<feature type="transmembrane region" description="Helical" evidence="6">
    <location>
        <begin position="412"/>
        <end position="435"/>
    </location>
</feature>
<evidence type="ECO:0000313" key="7">
    <source>
        <dbReference type="EMBL" id="KAI1715428.1"/>
    </source>
</evidence>
<keyword evidence="4 6" id="KW-0472">Membrane</keyword>
<dbReference type="EMBL" id="JAKKPZ010000011">
    <property type="protein sequence ID" value="KAI1715428.1"/>
    <property type="molecule type" value="Genomic_DNA"/>
</dbReference>
<name>A0AAD4N577_9BILA</name>
<dbReference type="PANTHER" id="PTHR11662">
    <property type="entry name" value="SOLUTE CARRIER FAMILY 17"/>
    <property type="match status" value="1"/>
</dbReference>
<dbReference type="InterPro" id="IPR036259">
    <property type="entry name" value="MFS_trans_sf"/>
</dbReference>
<evidence type="ECO:0000313" key="8">
    <source>
        <dbReference type="Proteomes" id="UP001201812"/>
    </source>
</evidence>
<comment type="subcellular location">
    <subcellularLocation>
        <location evidence="1">Membrane</location>
        <topology evidence="1">Multi-pass membrane protein</topology>
    </subcellularLocation>
</comment>
<dbReference type="AlphaFoldDB" id="A0AAD4N577"/>
<dbReference type="Proteomes" id="UP001201812">
    <property type="component" value="Unassembled WGS sequence"/>
</dbReference>
<evidence type="ECO:0000256" key="2">
    <source>
        <dbReference type="ARBA" id="ARBA00022692"/>
    </source>
</evidence>
<feature type="transmembrane region" description="Helical" evidence="6">
    <location>
        <begin position="252"/>
        <end position="271"/>
    </location>
</feature>
<feature type="region of interest" description="Disordered" evidence="5">
    <location>
        <begin position="10"/>
        <end position="56"/>
    </location>
</feature>
<dbReference type="GO" id="GO:0006820">
    <property type="term" value="P:monoatomic anion transport"/>
    <property type="evidence" value="ECO:0007669"/>
    <property type="project" value="TreeGrafter"/>
</dbReference>
<protein>
    <submittedName>
        <fullName evidence="7">Major facilitator superfamily domain-containing protein</fullName>
    </submittedName>
</protein>
<evidence type="ECO:0000256" key="1">
    <source>
        <dbReference type="ARBA" id="ARBA00004141"/>
    </source>
</evidence>
<feature type="transmembrane region" description="Helical" evidence="6">
    <location>
        <begin position="347"/>
        <end position="364"/>
    </location>
</feature>
<feature type="transmembrane region" description="Helical" evidence="6">
    <location>
        <begin position="512"/>
        <end position="529"/>
    </location>
</feature>
<feature type="transmembrane region" description="Helical" evidence="6">
    <location>
        <begin position="489"/>
        <end position="506"/>
    </location>
</feature>
<dbReference type="Gene3D" id="1.20.1250.20">
    <property type="entry name" value="MFS general substrate transporter like domains"/>
    <property type="match status" value="2"/>
</dbReference>
<feature type="transmembrane region" description="Helical" evidence="6">
    <location>
        <begin position="541"/>
        <end position="562"/>
    </location>
</feature>
<keyword evidence="3 6" id="KW-1133">Transmembrane helix</keyword>
<evidence type="ECO:0000256" key="4">
    <source>
        <dbReference type="ARBA" id="ARBA00023136"/>
    </source>
</evidence>
<dbReference type="PANTHER" id="PTHR11662:SF53">
    <property type="entry name" value="MAJOR FACILITATOR SUPERFAMILY (MFS) PROFILE DOMAIN-CONTAINING PROTEIN"/>
    <property type="match status" value="1"/>
</dbReference>
<evidence type="ECO:0000256" key="3">
    <source>
        <dbReference type="ARBA" id="ARBA00022989"/>
    </source>
</evidence>
<dbReference type="InterPro" id="IPR011701">
    <property type="entry name" value="MFS"/>
</dbReference>
<sequence>MTKIFIENTPGIMPHLKSHNRGDWRNDSGDSLVSPPNYSGADNLAQAHSDEEQIDSTRDACDCESYSFSPLNDDASSSEAIQRPGISSLIKYNMLPSITYKDKHRGDRHPRHSPWLNCRRRSGDCDSLSGKLFHSASTSSSSSLEEGYLKSLTTDRPSLEVGEQCNSVSSVLFPSMRLLLAVLLCCCYITISISSSNIAVALICMIRCPVHGYIGELEWQSDQEGLVLAAQNAGSLIILVTGFYADRINGKWMVGASLILCLLGNFALPLFAADSFWYAVLGRLAIGASDALASPAVNSLITRWFPHNERAVAVGIITGGRQIGTLFILPTAGYLCTRTDLQGGWPAIFYLSALIAGLVVTFWIPMGADKPSKQHCISNRERLFIESRIACESIGKRTHARKVPWSDLLSSVPLWVAIFSLICHEYPLVIMLQFIPNYMRDVLEFSPTKNGILSALPILFLLISKTASSYLSTWMTANTRWNSTTICKTFNAIASLGLSLSILAVSQCDKEHAHYAISALCLAMAFAGLHSPGVSTALLQLAPAHSGIITGIAYFSVAWFSIGNKILTKWIVQNGLQEEWAKVFYISAFIAALPVPIFTLWGDNKRQFWAGISAKSSMCSTASFCVNSLKQNHNVKPTKSTFYTK</sequence>
<dbReference type="SUPFAM" id="SSF103473">
    <property type="entry name" value="MFS general substrate transporter"/>
    <property type="match status" value="1"/>
</dbReference>
<dbReference type="InterPro" id="IPR050382">
    <property type="entry name" value="MFS_Na/Anion_cotransporter"/>
</dbReference>
<accession>A0AAD4N577</accession>
<dbReference type="FunFam" id="1.20.1250.20:FF:000532">
    <property type="entry name" value="SLC (SoLute Carrier) homolog"/>
    <property type="match status" value="1"/>
</dbReference>
<feature type="transmembrane region" description="Helical" evidence="6">
    <location>
        <begin position="455"/>
        <end position="477"/>
    </location>
</feature>
<gene>
    <name evidence="7" type="ORF">DdX_07741</name>
</gene>
<feature type="transmembrane region" description="Helical" evidence="6">
    <location>
        <begin position="582"/>
        <end position="601"/>
    </location>
</feature>
<dbReference type="GO" id="GO:0016020">
    <property type="term" value="C:membrane"/>
    <property type="evidence" value="ECO:0007669"/>
    <property type="project" value="UniProtKB-SubCell"/>
</dbReference>
<evidence type="ECO:0000256" key="5">
    <source>
        <dbReference type="SAM" id="MobiDB-lite"/>
    </source>
</evidence>
<reference evidence="7" key="1">
    <citation type="submission" date="2022-01" db="EMBL/GenBank/DDBJ databases">
        <title>Genome Sequence Resource for Two Populations of Ditylenchus destructor, the Migratory Endoparasitic Phytonematode.</title>
        <authorList>
            <person name="Zhang H."/>
            <person name="Lin R."/>
            <person name="Xie B."/>
        </authorList>
    </citation>
    <scope>NUCLEOTIDE SEQUENCE</scope>
    <source>
        <strain evidence="7">BazhouSP</strain>
    </source>
</reference>
<evidence type="ECO:0000256" key="6">
    <source>
        <dbReference type="SAM" id="Phobius"/>
    </source>
</evidence>
<organism evidence="7 8">
    <name type="scientific">Ditylenchus destructor</name>
    <dbReference type="NCBI Taxonomy" id="166010"/>
    <lineage>
        <taxon>Eukaryota</taxon>
        <taxon>Metazoa</taxon>
        <taxon>Ecdysozoa</taxon>
        <taxon>Nematoda</taxon>
        <taxon>Chromadorea</taxon>
        <taxon>Rhabditida</taxon>
        <taxon>Tylenchina</taxon>
        <taxon>Tylenchomorpha</taxon>
        <taxon>Sphaerularioidea</taxon>
        <taxon>Anguinidae</taxon>
        <taxon>Anguininae</taxon>
        <taxon>Ditylenchus</taxon>
    </lineage>
</organism>
<comment type="caution">
    <text evidence="7">The sequence shown here is derived from an EMBL/GenBank/DDBJ whole genome shotgun (WGS) entry which is preliminary data.</text>
</comment>
<dbReference type="GO" id="GO:0022857">
    <property type="term" value="F:transmembrane transporter activity"/>
    <property type="evidence" value="ECO:0007669"/>
    <property type="project" value="InterPro"/>
</dbReference>
<dbReference type="Pfam" id="PF07690">
    <property type="entry name" value="MFS_1"/>
    <property type="match status" value="1"/>
</dbReference>
<feature type="transmembrane region" description="Helical" evidence="6">
    <location>
        <begin position="178"/>
        <end position="206"/>
    </location>
</feature>
<keyword evidence="2 6" id="KW-0812">Transmembrane</keyword>
<proteinExistence type="predicted"/>
<keyword evidence="8" id="KW-1185">Reference proteome</keyword>
<feature type="transmembrane region" description="Helical" evidence="6">
    <location>
        <begin position="313"/>
        <end position="335"/>
    </location>
</feature>